<keyword evidence="3" id="KW-0238">DNA-binding</keyword>
<dbReference type="InterPro" id="IPR036390">
    <property type="entry name" value="WH_DNA-bd_sf"/>
</dbReference>
<reference evidence="6 7" key="1">
    <citation type="submission" date="2020-09" db="EMBL/GenBank/DDBJ databases">
        <title>Draft Genome Sequence of Aminobacter carboxidus type strain DSM 1086, a soil Gram-negative carboxydobacterium.</title>
        <authorList>
            <person name="Turrini P."/>
            <person name="Tescari M."/>
            <person name="Artuso I."/>
            <person name="Lugli G.A."/>
            <person name="Frangipani E."/>
            <person name="Ventura M."/>
            <person name="Visca P."/>
        </authorList>
    </citation>
    <scope>NUCLEOTIDE SEQUENCE [LARGE SCALE GENOMIC DNA]</scope>
    <source>
        <strain evidence="6 7">DSM 1086</strain>
    </source>
</reference>
<comment type="caution">
    <text evidence="6">The sequence shown here is derived from an EMBL/GenBank/DDBJ whole genome shotgun (WGS) entry which is preliminary data.</text>
</comment>
<proteinExistence type="inferred from homology"/>
<dbReference type="InterPro" id="IPR036388">
    <property type="entry name" value="WH-like_DNA-bd_sf"/>
</dbReference>
<evidence type="ECO:0000256" key="4">
    <source>
        <dbReference type="ARBA" id="ARBA00023163"/>
    </source>
</evidence>
<dbReference type="Gene3D" id="1.10.10.10">
    <property type="entry name" value="Winged helix-like DNA-binding domain superfamily/Winged helix DNA-binding domain"/>
    <property type="match status" value="1"/>
</dbReference>
<dbReference type="Pfam" id="PF00126">
    <property type="entry name" value="HTH_1"/>
    <property type="match status" value="1"/>
</dbReference>
<dbReference type="Pfam" id="PF03466">
    <property type="entry name" value="LysR_substrate"/>
    <property type="match status" value="1"/>
</dbReference>
<evidence type="ECO:0000256" key="1">
    <source>
        <dbReference type="ARBA" id="ARBA00009437"/>
    </source>
</evidence>
<dbReference type="PROSITE" id="PS50931">
    <property type="entry name" value="HTH_LYSR"/>
    <property type="match status" value="1"/>
</dbReference>
<evidence type="ECO:0000313" key="7">
    <source>
        <dbReference type="Proteomes" id="UP000598227"/>
    </source>
</evidence>
<gene>
    <name evidence="6" type="ORF">IHE39_18450</name>
</gene>
<dbReference type="PANTHER" id="PTHR30537">
    <property type="entry name" value="HTH-TYPE TRANSCRIPTIONAL REGULATOR"/>
    <property type="match status" value="1"/>
</dbReference>
<evidence type="ECO:0000313" key="6">
    <source>
        <dbReference type="EMBL" id="MBE1206276.1"/>
    </source>
</evidence>
<keyword evidence="2" id="KW-0805">Transcription regulation</keyword>
<evidence type="ECO:0000256" key="2">
    <source>
        <dbReference type="ARBA" id="ARBA00023015"/>
    </source>
</evidence>
<feature type="domain" description="HTH lysR-type" evidence="5">
    <location>
        <begin position="6"/>
        <end position="63"/>
    </location>
</feature>
<dbReference type="InterPro" id="IPR058163">
    <property type="entry name" value="LysR-type_TF_proteobact-type"/>
</dbReference>
<comment type="similarity">
    <text evidence="1">Belongs to the LysR transcriptional regulatory family.</text>
</comment>
<evidence type="ECO:0000256" key="3">
    <source>
        <dbReference type="ARBA" id="ARBA00023125"/>
    </source>
</evidence>
<protein>
    <submittedName>
        <fullName evidence="6">LysR family transcriptional regulator</fullName>
    </submittedName>
</protein>
<name>A0ABR9GRI8_9HYPH</name>
<dbReference type="EMBL" id="JACZEP010000005">
    <property type="protein sequence ID" value="MBE1206276.1"/>
    <property type="molecule type" value="Genomic_DNA"/>
</dbReference>
<dbReference type="PANTHER" id="PTHR30537:SF74">
    <property type="entry name" value="HTH-TYPE TRANSCRIPTIONAL REGULATOR TRPI"/>
    <property type="match status" value="1"/>
</dbReference>
<dbReference type="SUPFAM" id="SSF53850">
    <property type="entry name" value="Periplasmic binding protein-like II"/>
    <property type="match status" value="1"/>
</dbReference>
<dbReference type="RefSeq" id="WP_192567490.1">
    <property type="nucleotide sequence ID" value="NZ_JACZEP010000005.1"/>
</dbReference>
<keyword evidence="4" id="KW-0804">Transcription</keyword>
<keyword evidence="7" id="KW-1185">Reference proteome</keyword>
<sequence>MARKLPPFAALRAFEALARRRTLQDAADELLISSSAVSHQVKSLETFLSAKLVTRTASGLILTPIGRKFVDGLGDALDRIEAATLAVLSTRQHGVLKIHLFQSLAQSWLIPQLADFMSTNPDISIRTHTMQDDVDLSGTDIDLAIAFFDGKPDNPNATEKLIDEKIFPVCSPKFIETHGAITSPTDILRHKLIACSYTPDEWRIWLEAVGVDASNIGPPQLMFDKRSHVLQAADEGLGIAMERTPFSSVMIKRGQLIPAVDIRIATGAGYYLVAPPRSLVLTHVKQFRAWLRTICADEGAVSPK</sequence>
<dbReference type="Proteomes" id="UP000598227">
    <property type="component" value="Unassembled WGS sequence"/>
</dbReference>
<dbReference type="InterPro" id="IPR000847">
    <property type="entry name" value="LysR_HTH_N"/>
</dbReference>
<dbReference type="CDD" id="cd08432">
    <property type="entry name" value="PBP2_GcdR_TrpI_HvrB_AmpR_like"/>
    <property type="match status" value="1"/>
</dbReference>
<evidence type="ECO:0000259" key="5">
    <source>
        <dbReference type="PROSITE" id="PS50931"/>
    </source>
</evidence>
<accession>A0ABR9GRI8</accession>
<dbReference type="Gene3D" id="3.40.190.10">
    <property type="entry name" value="Periplasmic binding protein-like II"/>
    <property type="match status" value="2"/>
</dbReference>
<organism evidence="6 7">
    <name type="scientific">Aminobacter carboxidus</name>
    <dbReference type="NCBI Taxonomy" id="376165"/>
    <lineage>
        <taxon>Bacteria</taxon>
        <taxon>Pseudomonadati</taxon>
        <taxon>Pseudomonadota</taxon>
        <taxon>Alphaproteobacteria</taxon>
        <taxon>Hyphomicrobiales</taxon>
        <taxon>Phyllobacteriaceae</taxon>
        <taxon>Aminobacter</taxon>
    </lineage>
</organism>
<dbReference type="InterPro" id="IPR005119">
    <property type="entry name" value="LysR_subst-bd"/>
</dbReference>
<dbReference type="SUPFAM" id="SSF46785">
    <property type="entry name" value="Winged helix' DNA-binding domain"/>
    <property type="match status" value="1"/>
</dbReference>